<dbReference type="InterPro" id="IPR013083">
    <property type="entry name" value="Znf_RING/FYVE/PHD"/>
</dbReference>
<name>A0ABD1ESA0_HYPHA</name>
<evidence type="ECO:0000256" key="3">
    <source>
        <dbReference type="PROSITE-ProRule" id="PRU00175"/>
    </source>
</evidence>
<keyword evidence="1 3" id="KW-0479">Metal-binding</keyword>
<dbReference type="GO" id="GO:0008270">
    <property type="term" value="F:zinc ion binding"/>
    <property type="evidence" value="ECO:0007669"/>
    <property type="project" value="UniProtKB-KW"/>
</dbReference>
<evidence type="ECO:0000313" key="7">
    <source>
        <dbReference type="Proteomes" id="UP001566132"/>
    </source>
</evidence>
<evidence type="ECO:0000256" key="1">
    <source>
        <dbReference type="ARBA" id="ARBA00022771"/>
    </source>
</evidence>
<reference evidence="6 7" key="1">
    <citation type="submission" date="2024-05" db="EMBL/GenBank/DDBJ databases">
        <title>Genetic variation in Jamaican populations of the coffee berry borer (Hypothenemus hampei).</title>
        <authorList>
            <person name="Errbii M."/>
            <person name="Myrie A."/>
        </authorList>
    </citation>
    <scope>NUCLEOTIDE SEQUENCE [LARGE SCALE GENOMIC DNA]</scope>
    <source>
        <strain evidence="6">JA-Hopewell-2020-01-JO</strain>
        <tissue evidence="6">Whole body</tissue>
    </source>
</reference>
<dbReference type="PROSITE" id="PS50089">
    <property type="entry name" value="ZF_RING_2"/>
    <property type="match status" value="1"/>
</dbReference>
<organism evidence="6 7">
    <name type="scientific">Hypothenemus hampei</name>
    <name type="common">Coffee berry borer</name>
    <dbReference type="NCBI Taxonomy" id="57062"/>
    <lineage>
        <taxon>Eukaryota</taxon>
        <taxon>Metazoa</taxon>
        <taxon>Ecdysozoa</taxon>
        <taxon>Arthropoda</taxon>
        <taxon>Hexapoda</taxon>
        <taxon>Insecta</taxon>
        <taxon>Pterygota</taxon>
        <taxon>Neoptera</taxon>
        <taxon>Endopterygota</taxon>
        <taxon>Coleoptera</taxon>
        <taxon>Polyphaga</taxon>
        <taxon>Cucujiformia</taxon>
        <taxon>Curculionidae</taxon>
        <taxon>Scolytinae</taxon>
        <taxon>Hypothenemus</taxon>
    </lineage>
</organism>
<keyword evidence="2" id="KW-0862">Zinc</keyword>
<keyword evidence="4" id="KW-0472">Membrane</keyword>
<keyword evidence="1 3" id="KW-0863">Zinc-finger</keyword>
<dbReference type="AlphaFoldDB" id="A0ABD1ESA0"/>
<dbReference type="EMBL" id="JBDJPC010000005">
    <property type="protein sequence ID" value="KAL1501667.1"/>
    <property type="molecule type" value="Genomic_DNA"/>
</dbReference>
<evidence type="ECO:0000256" key="4">
    <source>
        <dbReference type="SAM" id="Phobius"/>
    </source>
</evidence>
<gene>
    <name evidence="6" type="ORF">ABEB36_006957</name>
</gene>
<accession>A0ABD1ESA0</accession>
<protein>
    <recommendedName>
        <fullName evidence="5">RING-type domain-containing protein</fullName>
    </recommendedName>
</protein>
<evidence type="ECO:0000313" key="6">
    <source>
        <dbReference type="EMBL" id="KAL1501667.1"/>
    </source>
</evidence>
<dbReference type="SUPFAM" id="SSF57850">
    <property type="entry name" value="RING/U-box"/>
    <property type="match status" value="1"/>
</dbReference>
<dbReference type="Gene3D" id="3.30.40.10">
    <property type="entry name" value="Zinc/RING finger domain, C3HC4 (zinc finger)"/>
    <property type="match status" value="1"/>
</dbReference>
<keyword evidence="4" id="KW-1133">Transmembrane helix</keyword>
<sequence>MLDKTVLDLFSTNTWWIWLISICAILLCLLAARNMVVLRVHGEEFIFPTSLQHPMQPRIPQMNMMKVHIPFTFKLLETSRSSYSELQCSMSSQVRYQVHAYWGVNIKELHIFLWRPWADIKRACSAGDFLKGYYQHLGVQLERAPHVDQVMTLNYSAEESLDLGTPPRLRYPLVIFLIRDDVDGKVHPDETVALINVVHIKDQVCTLPTSILGQYLKQANGQLSCLKQLYLATGNSGNYETQIPLAVAEPVEGGPSSVGSFCTNNEDSTFWNSSGEQLCVVCQTYPLSRALLPCRHTCICASCFNKLERCPMCRGPIKSYFCIRGEEYLESTKESNSTTSQKNEERSPTRRRRWFNGINWDDRLIDFLGFSR</sequence>
<dbReference type="PANTHER" id="PTHR15379">
    <property type="entry name" value="CELL GROWTH REGULATOR WITH RING FINGER DOMAIN PROTEIN 1"/>
    <property type="match status" value="1"/>
</dbReference>
<dbReference type="InterPro" id="IPR042496">
    <property type="entry name" value="CGRF1"/>
</dbReference>
<feature type="domain" description="RING-type" evidence="5">
    <location>
        <begin position="279"/>
        <end position="314"/>
    </location>
</feature>
<evidence type="ECO:0000256" key="2">
    <source>
        <dbReference type="ARBA" id="ARBA00022833"/>
    </source>
</evidence>
<keyword evidence="7" id="KW-1185">Reference proteome</keyword>
<dbReference type="Pfam" id="PF13920">
    <property type="entry name" value="zf-C3HC4_3"/>
    <property type="match status" value="1"/>
</dbReference>
<evidence type="ECO:0000259" key="5">
    <source>
        <dbReference type="PROSITE" id="PS50089"/>
    </source>
</evidence>
<proteinExistence type="predicted"/>
<dbReference type="InterPro" id="IPR001841">
    <property type="entry name" value="Znf_RING"/>
</dbReference>
<dbReference type="PANTHER" id="PTHR15379:SF2">
    <property type="entry name" value="CELL GROWTH REGULATOR WITH RING FINGER DOMAIN PROTEIN 1"/>
    <property type="match status" value="1"/>
</dbReference>
<dbReference type="CDD" id="cd16787">
    <property type="entry name" value="mRING-HC-C3HC5_CGRF1"/>
    <property type="match status" value="1"/>
</dbReference>
<feature type="transmembrane region" description="Helical" evidence="4">
    <location>
        <begin position="15"/>
        <end position="32"/>
    </location>
</feature>
<keyword evidence="4" id="KW-0812">Transmembrane</keyword>
<comment type="caution">
    <text evidence="6">The sequence shown here is derived from an EMBL/GenBank/DDBJ whole genome shotgun (WGS) entry which is preliminary data.</text>
</comment>
<dbReference type="Proteomes" id="UP001566132">
    <property type="component" value="Unassembled WGS sequence"/>
</dbReference>